<gene>
    <name evidence="1" type="ORF">METZ01_LOCUS167404</name>
</gene>
<dbReference type="EMBL" id="UINC01030330">
    <property type="protein sequence ID" value="SVB14550.1"/>
    <property type="molecule type" value="Genomic_DNA"/>
</dbReference>
<sequence length="71" mass="8759">MCRQTIILIIFKYSLLGSMLTVHEMDFKDFWLIYLLFHRSWERCLQVGMDNYISQPIDRKEQYNILINWVK</sequence>
<accession>A0A382BL41</accession>
<organism evidence="1">
    <name type="scientific">marine metagenome</name>
    <dbReference type="NCBI Taxonomy" id="408172"/>
    <lineage>
        <taxon>unclassified sequences</taxon>
        <taxon>metagenomes</taxon>
        <taxon>ecological metagenomes</taxon>
    </lineage>
</organism>
<proteinExistence type="predicted"/>
<protein>
    <recommendedName>
        <fullName evidence="2">Response regulatory domain-containing protein</fullName>
    </recommendedName>
</protein>
<dbReference type="AlphaFoldDB" id="A0A382BL41"/>
<reference evidence="1" key="1">
    <citation type="submission" date="2018-05" db="EMBL/GenBank/DDBJ databases">
        <authorList>
            <person name="Lanie J.A."/>
            <person name="Ng W.-L."/>
            <person name="Kazmierczak K.M."/>
            <person name="Andrzejewski T.M."/>
            <person name="Davidsen T.M."/>
            <person name="Wayne K.J."/>
            <person name="Tettelin H."/>
            <person name="Glass J.I."/>
            <person name="Rusch D."/>
            <person name="Podicherti R."/>
            <person name="Tsui H.-C.T."/>
            <person name="Winkler M.E."/>
        </authorList>
    </citation>
    <scope>NUCLEOTIDE SEQUENCE</scope>
</reference>
<evidence type="ECO:0000313" key="1">
    <source>
        <dbReference type="EMBL" id="SVB14550.1"/>
    </source>
</evidence>
<evidence type="ECO:0008006" key="2">
    <source>
        <dbReference type="Google" id="ProtNLM"/>
    </source>
</evidence>
<name>A0A382BL41_9ZZZZ</name>